<dbReference type="InterPro" id="IPR004127">
    <property type="entry name" value="Prefoldin_subunit_alpha"/>
</dbReference>
<dbReference type="GO" id="GO:0045944">
    <property type="term" value="P:positive regulation of transcription by RNA polymerase II"/>
    <property type="evidence" value="ECO:0007669"/>
    <property type="project" value="TreeGrafter"/>
</dbReference>
<sequence>MDNVQQLKIQKYEDFVDSRVKPDLLLNGIPPFSLMDKVFESHKSISDLRKWVEILEKNAVMSLRILVNISSEVYMQADMDTRHIFVDVGLEFHVEFMKVFRSCSSFQQHDHSVALEDKECNLFFCFFIY</sequence>
<keyword evidence="2" id="KW-1185">Reference proteome</keyword>
<dbReference type="EMBL" id="JAJJMB010012638">
    <property type="protein sequence ID" value="KAI3874998.1"/>
    <property type="molecule type" value="Genomic_DNA"/>
</dbReference>
<evidence type="ECO:0000313" key="2">
    <source>
        <dbReference type="Proteomes" id="UP001202328"/>
    </source>
</evidence>
<dbReference type="GO" id="GO:0003712">
    <property type="term" value="F:transcription coregulator activity"/>
    <property type="evidence" value="ECO:0007669"/>
    <property type="project" value="TreeGrafter"/>
</dbReference>
<dbReference type="GO" id="GO:0016592">
    <property type="term" value="C:mediator complex"/>
    <property type="evidence" value="ECO:0007669"/>
    <property type="project" value="TreeGrafter"/>
</dbReference>
<dbReference type="AlphaFoldDB" id="A0AAD4S8K2"/>
<dbReference type="Gene3D" id="1.10.287.370">
    <property type="match status" value="1"/>
</dbReference>
<dbReference type="PANTHER" id="PTHR13345">
    <property type="entry name" value="MEDIATOR OF RNA POLYMERASE II TRANSCRIPTION SUBUNIT 10"/>
    <property type="match status" value="1"/>
</dbReference>
<accession>A0AAD4S8K2</accession>
<organism evidence="1 2">
    <name type="scientific">Papaver atlanticum</name>
    <dbReference type="NCBI Taxonomy" id="357466"/>
    <lineage>
        <taxon>Eukaryota</taxon>
        <taxon>Viridiplantae</taxon>
        <taxon>Streptophyta</taxon>
        <taxon>Embryophyta</taxon>
        <taxon>Tracheophyta</taxon>
        <taxon>Spermatophyta</taxon>
        <taxon>Magnoliopsida</taxon>
        <taxon>Ranunculales</taxon>
        <taxon>Papaveraceae</taxon>
        <taxon>Papaveroideae</taxon>
        <taxon>Papaver</taxon>
    </lineage>
</organism>
<comment type="caution">
    <text evidence="1">The sequence shown here is derived from an EMBL/GenBank/DDBJ whole genome shotgun (WGS) entry which is preliminary data.</text>
</comment>
<dbReference type="Pfam" id="PF02996">
    <property type="entry name" value="Prefoldin"/>
    <property type="match status" value="1"/>
</dbReference>
<evidence type="ECO:0000313" key="1">
    <source>
        <dbReference type="EMBL" id="KAI3874998.1"/>
    </source>
</evidence>
<dbReference type="PANTHER" id="PTHR13345:SF9">
    <property type="entry name" value="PROTEIN UXT"/>
    <property type="match status" value="1"/>
</dbReference>
<name>A0AAD4S8K2_9MAGN</name>
<gene>
    <name evidence="1" type="ORF">MKW98_019571</name>
</gene>
<dbReference type="Proteomes" id="UP001202328">
    <property type="component" value="Unassembled WGS sequence"/>
</dbReference>
<protein>
    <submittedName>
        <fullName evidence="1">Uncharacterized protein</fullName>
    </submittedName>
</protein>
<dbReference type="GO" id="GO:0006457">
    <property type="term" value="P:protein folding"/>
    <property type="evidence" value="ECO:0007669"/>
    <property type="project" value="UniProtKB-ARBA"/>
</dbReference>
<dbReference type="GO" id="GO:0009409">
    <property type="term" value="P:response to cold"/>
    <property type="evidence" value="ECO:0007669"/>
    <property type="project" value="UniProtKB-ARBA"/>
</dbReference>
<proteinExistence type="predicted"/>
<reference evidence="1" key="1">
    <citation type="submission" date="2022-04" db="EMBL/GenBank/DDBJ databases">
        <title>A functionally conserved STORR gene fusion in Papaver species that diverged 16.8 million years ago.</title>
        <authorList>
            <person name="Catania T."/>
        </authorList>
    </citation>
    <scope>NUCLEOTIDE SEQUENCE</scope>
    <source>
        <strain evidence="1">S-188037</strain>
    </source>
</reference>
<dbReference type="InterPro" id="IPR009053">
    <property type="entry name" value="Prefoldin"/>
</dbReference>